<dbReference type="HOGENOM" id="CLU_2264118_0_0_1"/>
<dbReference type="AlphaFoldDB" id="G9NR66"/>
<keyword evidence="1" id="KW-0472">Membrane</keyword>
<accession>G9NR66</accession>
<keyword evidence="1" id="KW-0812">Transmembrane</keyword>
<name>G9NR66_HYPAI</name>
<keyword evidence="3" id="KW-1185">Reference proteome</keyword>
<evidence type="ECO:0000313" key="2">
    <source>
        <dbReference type="EMBL" id="EHK47035.1"/>
    </source>
</evidence>
<proteinExistence type="predicted"/>
<dbReference type="EMBL" id="ABDG02000021">
    <property type="protein sequence ID" value="EHK47035.1"/>
    <property type="molecule type" value="Genomic_DNA"/>
</dbReference>
<dbReference type="OrthoDB" id="10565072at2759"/>
<dbReference type="Proteomes" id="UP000005426">
    <property type="component" value="Unassembled WGS sequence"/>
</dbReference>
<evidence type="ECO:0000256" key="1">
    <source>
        <dbReference type="SAM" id="Phobius"/>
    </source>
</evidence>
<protein>
    <submittedName>
        <fullName evidence="2">Uncharacterized protein</fullName>
    </submittedName>
</protein>
<feature type="transmembrane region" description="Helical" evidence="1">
    <location>
        <begin position="81"/>
        <end position="101"/>
    </location>
</feature>
<evidence type="ECO:0000313" key="3">
    <source>
        <dbReference type="Proteomes" id="UP000005426"/>
    </source>
</evidence>
<comment type="caution">
    <text evidence="2">The sequence shown here is derived from an EMBL/GenBank/DDBJ whole genome shotgun (WGS) entry which is preliminary data.</text>
</comment>
<gene>
    <name evidence="2" type="ORF">TRIATDRAFT_298850</name>
</gene>
<keyword evidence="1" id="KW-1133">Transmembrane helix</keyword>
<sequence>MLDRKQEDRKVIDMGHHLTAARRTGMSPTSAGWRAEELPPSKVSDQVEYQSPIFVGFGTVCCSKTPSNHVGSLGLPMSASLLGFSSFTGLNFYACMLWLAAWL</sequence>
<organism evidence="2 3">
    <name type="scientific">Hypocrea atroviridis (strain ATCC 20476 / IMI 206040)</name>
    <name type="common">Trichoderma atroviride</name>
    <dbReference type="NCBI Taxonomy" id="452589"/>
    <lineage>
        <taxon>Eukaryota</taxon>
        <taxon>Fungi</taxon>
        <taxon>Dikarya</taxon>
        <taxon>Ascomycota</taxon>
        <taxon>Pezizomycotina</taxon>
        <taxon>Sordariomycetes</taxon>
        <taxon>Hypocreomycetidae</taxon>
        <taxon>Hypocreales</taxon>
        <taxon>Hypocreaceae</taxon>
        <taxon>Trichoderma</taxon>
    </lineage>
</organism>
<reference evidence="2 3" key="1">
    <citation type="journal article" date="2011" name="Genome Biol.">
        <title>Comparative genome sequence analysis underscores mycoparasitism as the ancestral life style of Trichoderma.</title>
        <authorList>
            <person name="Kubicek C.P."/>
            <person name="Herrera-Estrella A."/>
            <person name="Seidl-Seiboth V."/>
            <person name="Martinez D.A."/>
            <person name="Druzhinina I.S."/>
            <person name="Thon M."/>
            <person name="Zeilinger S."/>
            <person name="Casas-Flores S."/>
            <person name="Horwitz B.A."/>
            <person name="Mukherjee P.K."/>
            <person name="Mukherjee M."/>
            <person name="Kredics L."/>
            <person name="Alcaraz L.D."/>
            <person name="Aerts A."/>
            <person name="Antal Z."/>
            <person name="Atanasova L."/>
            <person name="Cervantes-Badillo M.G."/>
            <person name="Challacombe J."/>
            <person name="Chertkov O."/>
            <person name="McCluskey K."/>
            <person name="Coulpier F."/>
            <person name="Deshpande N."/>
            <person name="von Doehren H."/>
            <person name="Ebbole D.J."/>
            <person name="Esquivel-Naranjo E.U."/>
            <person name="Fekete E."/>
            <person name="Flipphi M."/>
            <person name="Glaser F."/>
            <person name="Gomez-Rodriguez E.Y."/>
            <person name="Gruber S."/>
            <person name="Han C."/>
            <person name="Henrissat B."/>
            <person name="Hermosa R."/>
            <person name="Hernandez-Onate M."/>
            <person name="Karaffa L."/>
            <person name="Kosti I."/>
            <person name="Le Crom S."/>
            <person name="Lindquist E."/>
            <person name="Lucas S."/>
            <person name="Luebeck M."/>
            <person name="Luebeck P.S."/>
            <person name="Margeot A."/>
            <person name="Metz B."/>
            <person name="Misra M."/>
            <person name="Nevalainen H."/>
            <person name="Omann M."/>
            <person name="Packer N."/>
            <person name="Perrone G."/>
            <person name="Uresti-Rivera E.E."/>
            <person name="Salamov A."/>
            <person name="Schmoll M."/>
            <person name="Seiboth B."/>
            <person name="Shapiro H."/>
            <person name="Sukno S."/>
            <person name="Tamayo-Ramos J.A."/>
            <person name="Tisch D."/>
            <person name="Wiest A."/>
            <person name="Wilkinson H.H."/>
            <person name="Zhang M."/>
            <person name="Coutinho P.M."/>
            <person name="Kenerley C.M."/>
            <person name="Monte E."/>
            <person name="Baker S.E."/>
            <person name="Grigoriev I.V."/>
        </authorList>
    </citation>
    <scope>NUCLEOTIDE SEQUENCE [LARGE SCALE GENOMIC DNA]</scope>
    <source>
        <strain evidence="3">ATCC 20476 / IMI 206040</strain>
    </source>
</reference>